<protein>
    <recommendedName>
        <fullName evidence="4">Ankyrin repeat-containing protein</fullName>
    </recommendedName>
</protein>
<accession>V6LKS2</accession>
<dbReference type="Gene3D" id="1.25.40.20">
    <property type="entry name" value="Ankyrin repeat-containing domain"/>
    <property type="match status" value="1"/>
</dbReference>
<proteinExistence type="predicted"/>
<dbReference type="Proteomes" id="UP000018208">
    <property type="component" value="Unassembled WGS sequence"/>
</dbReference>
<evidence type="ECO:0000313" key="2">
    <source>
        <dbReference type="EMBL" id="KAH0576824.1"/>
    </source>
</evidence>
<dbReference type="VEuPathDB" id="GiardiaDB:SS50377_20170"/>
<organism evidence="1">
    <name type="scientific">Spironucleus salmonicida</name>
    <dbReference type="NCBI Taxonomy" id="348837"/>
    <lineage>
        <taxon>Eukaryota</taxon>
        <taxon>Metamonada</taxon>
        <taxon>Diplomonadida</taxon>
        <taxon>Hexamitidae</taxon>
        <taxon>Hexamitinae</taxon>
        <taxon>Spironucleus</taxon>
    </lineage>
</organism>
<reference evidence="2" key="2">
    <citation type="submission" date="2020-12" db="EMBL/GenBank/DDBJ databases">
        <title>New Spironucleus salmonicida genome in near-complete chromosomes.</title>
        <authorList>
            <person name="Xu F."/>
            <person name="Kurt Z."/>
            <person name="Jimenez-Gonzalez A."/>
            <person name="Astvaldsson A."/>
            <person name="Andersson J.O."/>
            <person name="Svard S.G."/>
        </authorList>
    </citation>
    <scope>NUCLEOTIDE SEQUENCE</scope>
    <source>
        <strain evidence="2">ATCC 50377</strain>
    </source>
</reference>
<sequence length="239" mass="26749">MNDESSSSSLHTYNDSPTLNNQQFLRLIPPKTPILSLQILSALSPTIPQKNVKIEGLTPLISSILTGNFVLTYQLLDYKYCILDFQFQTFTFCNATAYNLALFLHHKDISELRCEAGPPLKYKLKGGNIVTFACEMGGTGDEQFYAAFQNRLVVNCFDQTDFRGRTVFMEAVVSNSLDTAKQFIFQAGRVDKNGKCAFNLALELNLIQMIEFCAAVDVEQQLVGLDIQVLRNYGAQVTE</sequence>
<reference evidence="1 2" key="1">
    <citation type="journal article" date="2014" name="PLoS Genet.">
        <title>The Genome of Spironucleus salmonicida Highlights a Fish Pathogen Adapted to Fluctuating Environments.</title>
        <authorList>
            <person name="Xu F."/>
            <person name="Jerlstrom-Hultqvist J."/>
            <person name="Einarsson E."/>
            <person name="Astvaldsson A."/>
            <person name="Svard S.G."/>
            <person name="Andersson J.O."/>
        </authorList>
    </citation>
    <scope>NUCLEOTIDE SEQUENCE</scope>
    <source>
        <strain evidence="2">ATCC 50377</strain>
    </source>
</reference>
<dbReference type="AlphaFoldDB" id="V6LKS2"/>
<evidence type="ECO:0000313" key="1">
    <source>
        <dbReference type="EMBL" id="EST45225.1"/>
    </source>
</evidence>
<evidence type="ECO:0008006" key="4">
    <source>
        <dbReference type="Google" id="ProtNLM"/>
    </source>
</evidence>
<dbReference type="InterPro" id="IPR036770">
    <property type="entry name" value="Ankyrin_rpt-contain_sf"/>
</dbReference>
<dbReference type="EMBL" id="AUWU02000001">
    <property type="protein sequence ID" value="KAH0576824.1"/>
    <property type="molecule type" value="Genomic_DNA"/>
</dbReference>
<keyword evidence="3" id="KW-1185">Reference proteome</keyword>
<evidence type="ECO:0000313" key="3">
    <source>
        <dbReference type="Proteomes" id="UP000018208"/>
    </source>
</evidence>
<name>V6LKS2_9EUKA</name>
<dbReference type="SUPFAM" id="SSF48403">
    <property type="entry name" value="Ankyrin repeat"/>
    <property type="match status" value="1"/>
</dbReference>
<gene>
    <name evidence="1" type="ORF">SS50377_14800</name>
    <name evidence="2" type="ORF">SS50377_20170</name>
</gene>
<dbReference type="EMBL" id="KI546100">
    <property type="protein sequence ID" value="EST45225.1"/>
    <property type="molecule type" value="Genomic_DNA"/>
</dbReference>